<dbReference type="Proteomes" id="UP000240476">
    <property type="component" value="Unassembled WGS sequence"/>
</dbReference>
<organism evidence="3 4">
    <name type="scientific">Pseudomonas palleroniana</name>
    <dbReference type="NCBI Taxonomy" id="191390"/>
    <lineage>
        <taxon>Bacteria</taxon>
        <taxon>Pseudomonadati</taxon>
        <taxon>Pseudomonadota</taxon>
        <taxon>Gammaproteobacteria</taxon>
        <taxon>Pseudomonadales</taxon>
        <taxon>Pseudomonadaceae</taxon>
        <taxon>Pseudomonas</taxon>
    </lineage>
</organism>
<dbReference type="Proteomes" id="UP000199129">
    <property type="component" value="Unassembled WGS sequence"/>
</dbReference>
<protein>
    <recommendedName>
        <fullName evidence="7">HEAT repeat domain-containing protein</fullName>
    </recommendedName>
</protein>
<reference evidence="1 6" key="3">
    <citation type="submission" date="2019-09" db="EMBL/GenBank/DDBJ databases">
        <title>Draft genome sequences of 48 bacterial type strains from the CCUG.</title>
        <authorList>
            <person name="Tunovic T."/>
            <person name="Pineiro-Iglesias B."/>
            <person name="Unosson C."/>
            <person name="Inganas E."/>
            <person name="Ohlen M."/>
            <person name="Cardew S."/>
            <person name="Jensie-Markopoulos S."/>
            <person name="Salva-Serra F."/>
            <person name="Jaen-Luchoro D."/>
            <person name="Karlsson R."/>
            <person name="Svensson-Stadler L."/>
            <person name="Chun J."/>
            <person name="Moore E."/>
        </authorList>
    </citation>
    <scope>NUCLEOTIDE SEQUENCE [LARGE SCALE GENOMIC DNA]</scope>
    <source>
        <strain evidence="1 6">CCUG 51524</strain>
    </source>
</reference>
<evidence type="ECO:0008006" key="7">
    <source>
        <dbReference type="Google" id="ProtNLM"/>
    </source>
</evidence>
<dbReference type="EMBL" id="VZPQ01000008">
    <property type="protein sequence ID" value="KAB0566297.1"/>
    <property type="molecule type" value="Genomic_DNA"/>
</dbReference>
<reference evidence="3 4" key="1">
    <citation type="submission" date="2016-10" db="EMBL/GenBank/DDBJ databases">
        <authorList>
            <person name="de Groot N.N."/>
        </authorList>
    </citation>
    <scope>NUCLEOTIDE SEQUENCE [LARGE SCALE GENOMIC DNA]</scope>
    <source>
        <strain evidence="3 4">BS3265</strain>
    </source>
</reference>
<dbReference type="EMBL" id="FNUA01000002">
    <property type="protein sequence ID" value="SEE24058.1"/>
    <property type="molecule type" value="Genomic_DNA"/>
</dbReference>
<dbReference type="InterPro" id="IPR049796">
    <property type="entry name" value="CdiI_Ct-like"/>
</dbReference>
<dbReference type="RefSeq" id="WP_090366347.1">
    <property type="nucleotide sequence ID" value="NZ_FNUA01000002.1"/>
</dbReference>
<proteinExistence type="predicted"/>
<sequence>MTMRYHDPSLDRDEAVRFLATPDPNKVTEALISIGLNEMDSTWAQETCLQFVTNPDDDIASAAIIAIGHIARRFGEVEITKISASFEQAKRRSPSLSGVVDDALGDIEMYT</sequence>
<evidence type="ECO:0000313" key="2">
    <source>
        <dbReference type="EMBL" id="PTC32445.1"/>
    </source>
</evidence>
<evidence type="ECO:0000313" key="3">
    <source>
        <dbReference type="EMBL" id="SEE24058.1"/>
    </source>
</evidence>
<reference evidence="2 5" key="2">
    <citation type="submission" date="2018-03" db="EMBL/GenBank/DDBJ databases">
        <title>Draft genome sequence of the type strain of Pseudomonas palleroniana LMG 23076, isolated from rice in Cameroon.</title>
        <authorList>
            <person name="Tambong J.T."/>
        </authorList>
    </citation>
    <scope>NUCLEOTIDE SEQUENCE [LARGE SCALE GENOMIC DNA]</scope>
    <source>
        <strain evidence="2 5">LMG 23076</strain>
    </source>
</reference>
<dbReference type="EMBL" id="PYWX01000003">
    <property type="protein sequence ID" value="PTC32445.1"/>
    <property type="molecule type" value="Genomic_DNA"/>
</dbReference>
<gene>
    <name evidence="2" type="ORF">C9383_01085</name>
    <name evidence="1" type="ORF">F7R03_15285</name>
    <name evidence="3" type="ORF">SAMN04490198_0898</name>
</gene>
<dbReference type="Proteomes" id="UP000423257">
    <property type="component" value="Unassembled WGS sequence"/>
</dbReference>
<dbReference type="CDD" id="cd20694">
    <property type="entry name" value="CdiI_Ct-like"/>
    <property type="match status" value="1"/>
</dbReference>
<dbReference type="AlphaFoldDB" id="A0A1H5H9V9"/>
<evidence type="ECO:0000313" key="6">
    <source>
        <dbReference type="Proteomes" id="UP000423257"/>
    </source>
</evidence>
<name>A0A1H5H9V9_9PSED</name>
<keyword evidence="5" id="KW-1185">Reference proteome</keyword>
<accession>A0A1H5H9V9</accession>
<evidence type="ECO:0000313" key="1">
    <source>
        <dbReference type="EMBL" id="KAB0566297.1"/>
    </source>
</evidence>
<evidence type="ECO:0000313" key="4">
    <source>
        <dbReference type="Proteomes" id="UP000199129"/>
    </source>
</evidence>
<evidence type="ECO:0000313" key="5">
    <source>
        <dbReference type="Proteomes" id="UP000240476"/>
    </source>
</evidence>